<keyword evidence="1" id="KW-1133">Transmembrane helix</keyword>
<evidence type="ECO:0000313" key="3">
    <source>
        <dbReference type="EMBL" id="QKG19130.1"/>
    </source>
</evidence>
<sequence length="176" mass="18759">MTALIIFVVIAAVVMFVLGCMDQRKVYLRTRGWQYRNPEALEPSDAALAMSRVGYFFGTVVLLVLALVLRAADKSMDYSTSQVHSVAYAAADRVESGRSSGLGSAIDASSSVCSAVNDEGNGKVKIRDAGGDKYELTNRKGRNPVCLTVTVDNDLGLGNGEPWSQTITTSVTDGPC</sequence>
<feature type="transmembrane region" description="Helical" evidence="1">
    <location>
        <begin position="53"/>
        <end position="72"/>
    </location>
</feature>
<evidence type="ECO:0000313" key="4">
    <source>
        <dbReference type="Proteomes" id="UP000501240"/>
    </source>
</evidence>
<protein>
    <submittedName>
        <fullName evidence="3">Extracellular solute-binding protein</fullName>
    </submittedName>
</protein>
<keyword evidence="1" id="KW-0472">Membrane</keyword>
<evidence type="ECO:0000259" key="2">
    <source>
        <dbReference type="Pfam" id="PF19701"/>
    </source>
</evidence>
<reference evidence="3 4" key="1">
    <citation type="submission" date="2020-05" db="EMBL/GenBank/DDBJ databases">
        <title>Actinomadura verrucosospora NRRL-B18236 (PFL_A860) Genome sequencing and assembly.</title>
        <authorList>
            <person name="Samborskyy M."/>
        </authorList>
    </citation>
    <scope>NUCLEOTIDE SEQUENCE [LARGE SCALE GENOMIC DNA]</scope>
    <source>
        <strain evidence="3 4">NRRL:B18236</strain>
    </source>
</reference>
<dbReference type="Pfam" id="PF19701">
    <property type="entry name" value="DUF6199"/>
    <property type="match status" value="1"/>
</dbReference>
<proteinExistence type="predicted"/>
<feature type="domain" description="DUF6199" evidence="2">
    <location>
        <begin position="10"/>
        <end position="67"/>
    </location>
</feature>
<gene>
    <name evidence="3" type="ORF">ACTIVE_0766</name>
</gene>
<dbReference type="InterPro" id="IPR045679">
    <property type="entry name" value="DUF6199"/>
</dbReference>
<name>A0A7D3VPB7_ACTVE</name>
<keyword evidence="1" id="KW-0812">Transmembrane</keyword>
<dbReference type="AlphaFoldDB" id="A0A7D3VPB7"/>
<keyword evidence="4" id="KW-1185">Reference proteome</keyword>
<dbReference type="RefSeq" id="WP_173092859.1">
    <property type="nucleotide sequence ID" value="NZ_CP053892.1"/>
</dbReference>
<accession>A0A7D3VPB7</accession>
<organism evidence="3 4">
    <name type="scientific">Actinomadura verrucosospora</name>
    <dbReference type="NCBI Taxonomy" id="46165"/>
    <lineage>
        <taxon>Bacteria</taxon>
        <taxon>Bacillati</taxon>
        <taxon>Actinomycetota</taxon>
        <taxon>Actinomycetes</taxon>
        <taxon>Streptosporangiales</taxon>
        <taxon>Thermomonosporaceae</taxon>
        <taxon>Actinomadura</taxon>
    </lineage>
</organism>
<dbReference type="Proteomes" id="UP000501240">
    <property type="component" value="Chromosome"/>
</dbReference>
<dbReference type="EMBL" id="CP053892">
    <property type="protein sequence ID" value="QKG19130.1"/>
    <property type="molecule type" value="Genomic_DNA"/>
</dbReference>
<evidence type="ECO:0000256" key="1">
    <source>
        <dbReference type="SAM" id="Phobius"/>
    </source>
</evidence>